<dbReference type="SUPFAM" id="SSF46689">
    <property type="entry name" value="Homeodomain-like"/>
    <property type="match status" value="1"/>
</dbReference>
<name>A0A7W4VXT9_9ACTN</name>
<sequence>MEVRPADDRDGPSPTRSEPPFGGILPTEEERRADPRKAILAAAAELFAARGPAQVSLRAIATEAGVPYSLIYRFYRTKEELVARVMELFVVAGRRAVADEADIYDAIGNAFVVDSGWFGQMIVWAIADKTAPDRLMRGDSRSGAYRAQIEEMWADPRPPQVRGDFDPRVLASIVQLMALSWDMIEPYLTALAGPDMPAAADQRTEVIELLKLLVYAARPVEAPGSPDGEQEAPADR</sequence>
<protein>
    <submittedName>
        <fullName evidence="7">AcrR family transcriptional regulator</fullName>
    </submittedName>
</protein>
<dbReference type="Proteomes" id="UP000589626">
    <property type="component" value="Unassembled WGS sequence"/>
</dbReference>
<evidence type="ECO:0000256" key="4">
    <source>
        <dbReference type="PROSITE-ProRule" id="PRU00335"/>
    </source>
</evidence>
<dbReference type="InterPro" id="IPR050109">
    <property type="entry name" value="HTH-type_TetR-like_transc_reg"/>
</dbReference>
<keyword evidence="2 4" id="KW-0238">DNA-binding</keyword>
<gene>
    <name evidence="7" type="ORF">FHU40_003538</name>
</gene>
<dbReference type="Gene3D" id="1.10.357.10">
    <property type="entry name" value="Tetracycline Repressor, domain 2"/>
    <property type="match status" value="1"/>
</dbReference>
<evidence type="ECO:0000256" key="5">
    <source>
        <dbReference type="SAM" id="MobiDB-lite"/>
    </source>
</evidence>
<reference evidence="7 8" key="1">
    <citation type="submission" date="2020-08" db="EMBL/GenBank/DDBJ databases">
        <title>Sequencing the genomes of 1000 actinobacteria strains.</title>
        <authorList>
            <person name="Klenk H.-P."/>
        </authorList>
    </citation>
    <scope>NUCLEOTIDE SEQUENCE [LARGE SCALE GENOMIC DNA]</scope>
    <source>
        <strain evidence="7 8">DSM 105498</strain>
    </source>
</reference>
<keyword evidence="8" id="KW-1185">Reference proteome</keyword>
<proteinExistence type="predicted"/>
<dbReference type="RefSeq" id="WP_183593500.1">
    <property type="nucleotide sequence ID" value="NZ_JACHWR010000002.1"/>
</dbReference>
<dbReference type="GO" id="GO:0003700">
    <property type="term" value="F:DNA-binding transcription factor activity"/>
    <property type="evidence" value="ECO:0007669"/>
    <property type="project" value="TreeGrafter"/>
</dbReference>
<dbReference type="Pfam" id="PF00440">
    <property type="entry name" value="TetR_N"/>
    <property type="match status" value="1"/>
</dbReference>
<comment type="caution">
    <text evidence="7">The sequence shown here is derived from an EMBL/GenBank/DDBJ whole genome shotgun (WGS) entry which is preliminary data.</text>
</comment>
<evidence type="ECO:0000313" key="8">
    <source>
        <dbReference type="Proteomes" id="UP000589626"/>
    </source>
</evidence>
<evidence type="ECO:0000256" key="2">
    <source>
        <dbReference type="ARBA" id="ARBA00023125"/>
    </source>
</evidence>
<feature type="region of interest" description="Disordered" evidence="5">
    <location>
        <begin position="1"/>
        <end position="31"/>
    </location>
</feature>
<accession>A0A7W4VXT9</accession>
<evidence type="ECO:0000256" key="1">
    <source>
        <dbReference type="ARBA" id="ARBA00023015"/>
    </source>
</evidence>
<feature type="DNA-binding region" description="H-T-H motif" evidence="4">
    <location>
        <begin position="56"/>
        <end position="75"/>
    </location>
</feature>
<evidence type="ECO:0000313" key="7">
    <source>
        <dbReference type="EMBL" id="MBB3043720.1"/>
    </source>
</evidence>
<feature type="domain" description="HTH tetR-type" evidence="6">
    <location>
        <begin position="33"/>
        <end position="93"/>
    </location>
</feature>
<dbReference type="EMBL" id="JACHWR010000002">
    <property type="protein sequence ID" value="MBB3043720.1"/>
    <property type="molecule type" value="Genomic_DNA"/>
</dbReference>
<organism evidence="7 8">
    <name type="scientific">Nocardioides soli</name>
    <dbReference type="NCBI Taxonomy" id="1036020"/>
    <lineage>
        <taxon>Bacteria</taxon>
        <taxon>Bacillati</taxon>
        <taxon>Actinomycetota</taxon>
        <taxon>Actinomycetes</taxon>
        <taxon>Propionibacteriales</taxon>
        <taxon>Nocardioidaceae</taxon>
        <taxon>Nocardioides</taxon>
    </lineage>
</organism>
<evidence type="ECO:0000256" key="3">
    <source>
        <dbReference type="ARBA" id="ARBA00023163"/>
    </source>
</evidence>
<evidence type="ECO:0000259" key="6">
    <source>
        <dbReference type="PROSITE" id="PS50977"/>
    </source>
</evidence>
<dbReference type="GO" id="GO:0000976">
    <property type="term" value="F:transcription cis-regulatory region binding"/>
    <property type="evidence" value="ECO:0007669"/>
    <property type="project" value="TreeGrafter"/>
</dbReference>
<dbReference type="PROSITE" id="PS50977">
    <property type="entry name" value="HTH_TETR_2"/>
    <property type="match status" value="1"/>
</dbReference>
<dbReference type="PANTHER" id="PTHR30055:SF234">
    <property type="entry name" value="HTH-TYPE TRANSCRIPTIONAL REGULATOR BETI"/>
    <property type="match status" value="1"/>
</dbReference>
<dbReference type="PANTHER" id="PTHR30055">
    <property type="entry name" value="HTH-TYPE TRANSCRIPTIONAL REGULATOR RUTR"/>
    <property type="match status" value="1"/>
</dbReference>
<dbReference type="PRINTS" id="PR00455">
    <property type="entry name" value="HTHTETR"/>
</dbReference>
<dbReference type="InterPro" id="IPR009057">
    <property type="entry name" value="Homeodomain-like_sf"/>
</dbReference>
<keyword evidence="3" id="KW-0804">Transcription</keyword>
<dbReference type="InterPro" id="IPR001647">
    <property type="entry name" value="HTH_TetR"/>
</dbReference>
<feature type="compositionally biased region" description="Basic and acidic residues" evidence="5">
    <location>
        <begin position="1"/>
        <end position="11"/>
    </location>
</feature>
<dbReference type="AlphaFoldDB" id="A0A7W4VXT9"/>
<keyword evidence="1" id="KW-0805">Transcription regulation</keyword>